<dbReference type="RefSeq" id="WP_135588608.1">
    <property type="nucleotide sequence ID" value="NZ_RQGO01000015.1"/>
</dbReference>
<reference evidence="2" key="1">
    <citation type="journal article" date="2019" name="PLoS Negl. Trop. Dis.">
        <title>Revisiting the worldwide diversity of Leptospira species in the environment.</title>
        <authorList>
            <person name="Vincent A.T."/>
            <person name="Schiettekatte O."/>
            <person name="Bourhy P."/>
            <person name="Veyrier F.J."/>
            <person name="Picardeau M."/>
        </authorList>
    </citation>
    <scope>NUCLEOTIDE SEQUENCE [LARGE SCALE GENOMIC DNA]</scope>
    <source>
        <strain evidence="2">201702422</strain>
    </source>
</reference>
<comment type="caution">
    <text evidence="2">The sequence shown here is derived from an EMBL/GenBank/DDBJ whole genome shotgun (WGS) entry which is preliminary data.</text>
</comment>
<evidence type="ECO:0000313" key="3">
    <source>
        <dbReference type="Proteomes" id="UP000298263"/>
    </source>
</evidence>
<accession>A0A4Z0ZYK2</accession>
<proteinExistence type="predicted"/>
<organism evidence="2 3">
    <name type="scientific">Leptospira congkakensis</name>
    <dbReference type="NCBI Taxonomy" id="2484932"/>
    <lineage>
        <taxon>Bacteria</taxon>
        <taxon>Pseudomonadati</taxon>
        <taxon>Spirochaetota</taxon>
        <taxon>Spirochaetia</taxon>
        <taxon>Leptospirales</taxon>
        <taxon>Leptospiraceae</taxon>
        <taxon>Leptospira</taxon>
    </lineage>
</organism>
<sequence length="151" mass="17094">MKLLVGILLVLFQCTSLDRRTFFWTKNSPAEIGWQNQDTAIAESGFSSECLLPPDGQYPFPRMNYCYVGSRPLTPQPSTNRNRKEMIPLSFSVVPIYAYEGHANPEIYKDVTFGRGPFHNRSLKENILRQSMQQSLPGKISSPQHSLGVGR</sequence>
<feature type="compositionally biased region" description="Polar residues" evidence="1">
    <location>
        <begin position="132"/>
        <end position="145"/>
    </location>
</feature>
<dbReference type="AlphaFoldDB" id="A0A4Z0ZYK2"/>
<dbReference type="Proteomes" id="UP000298263">
    <property type="component" value="Unassembled WGS sequence"/>
</dbReference>
<protein>
    <submittedName>
        <fullName evidence="2">Uncharacterized protein</fullName>
    </submittedName>
</protein>
<feature type="region of interest" description="Disordered" evidence="1">
    <location>
        <begin position="132"/>
        <end position="151"/>
    </location>
</feature>
<name>A0A4Z0ZYK2_9LEPT</name>
<keyword evidence="3" id="KW-1185">Reference proteome</keyword>
<evidence type="ECO:0000256" key="1">
    <source>
        <dbReference type="SAM" id="MobiDB-lite"/>
    </source>
</evidence>
<dbReference type="OrthoDB" id="331469at2"/>
<evidence type="ECO:0000313" key="2">
    <source>
        <dbReference type="EMBL" id="TGL85968.1"/>
    </source>
</evidence>
<gene>
    <name evidence="2" type="ORF">EHQ69_17975</name>
</gene>
<dbReference type="EMBL" id="RQGP01000032">
    <property type="protein sequence ID" value="TGL85968.1"/>
    <property type="molecule type" value="Genomic_DNA"/>
</dbReference>